<dbReference type="InterPro" id="IPR017739">
    <property type="entry name" value="T6SS-assoc_VCA0119"/>
</dbReference>
<proteinExistence type="predicted"/>
<sequence>MVQQNVPVISVESHDEKSWRETLLKVAGILCERQPDHPQGYRLRRHAIWQNITVAPQAENDGRTPLAAFSADIMADYQTRESSADRALWQQVEQSLILAPYWFDGHALSAVLQNVLAVMTLLKPLKTK</sequence>
<dbReference type="EMBL" id="LS483466">
    <property type="protein sequence ID" value="SQI27099.1"/>
    <property type="molecule type" value="Genomic_DNA"/>
</dbReference>
<keyword evidence="2" id="KW-1185">Reference proteome</keyword>
<dbReference type="Pfam" id="PF16989">
    <property type="entry name" value="T6SS_VasJ"/>
    <property type="match status" value="1"/>
</dbReference>
<dbReference type="AlphaFoldDB" id="A0A2X4TL43"/>
<organism evidence="1 2">
    <name type="scientific">Salmonella enterica subsp. arizonae</name>
    <dbReference type="NCBI Taxonomy" id="59203"/>
    <lineage>
        <taxon>Bacteria</taxon>
        <taxon>Pseudomonadati</taxon>
        <taxon>Pseudomonadota</taxon>
        <taxon>Gammaproteobacteria</taxon>
        <taxon>Enterobacterales</taxon>
        <taxon>Enterobacteriaceae</taxon>
        <taxon>Salmonella</taxon>
    </lineage>
</organism>
<evidence type="ECO:0000313" key="1">
    <source>
        <dbReference type="EMBL" id="SQI27099.1"/>
    </source>
</evidence>
<protein>
    <submittedName>
        <fullName evidence="1">Type VI secretion-associated protein, family</fullName>
    </submittedName>
</protein>
<dbReference type="PANTHER" id="PTHR37024">
    <property type="entry name" value="TYPE VI SECRETION SYSTEM DUF2094 AND IMPA-RELATED DOMAIN PROTEIN"/>
    <property type="match status" value="1"/>
</dbReference>
<name>A0A2X4TL43_SALER</name>
<dbReference type="PANTHER" id="PTHR37024:SF3">
    <property type="entry name" value="TYPE VI SECRETION SYSTEM PROTEIN TSSA"/>
    <property type="match status" value="1"/>
</dbReference>
<gene>
    <name evidence="1" type="ORF">NCTC7307_04476</name>
</gene>
<reference evidence="1 2" key="1">
    <citation type="submission" date="2018-06" db="EMBL/GenBank/DDBJ databases">
        <authorList>
            <consortium name="Pathogen Informatics"/>
            <person name="Doyle S."/>
        </authorList>
    </citation>
    <scope>NUCLEOTIDE SEQUENCE [LARGE SCALE GENOMIC DNA]</scope>
    <source>
        <strain evidence="1 2">NCTC7307</strain>
    </source>
</reference>
<evidence type="ECO:0000313" key="2">
    <source>
        <dbReference type="Proteomes" id="UP000248731"/>
    </source>
</evidence>
<accession>A0A2X4TL43</accession>
<dbReference type="Proteomes" id="UP000248731">
    <property type="component" value="Chromosome 1"/>
</dbReference>